<dbReference type="Gene3D" id="3.20.20.120">
    <property type="entry name" value="Enolase-like C-terminal domain"/>
    <property type="match status" value="1"/>
</dbReference>
<dbReference type="InterPro" id="IPR036849">
    <property type="entry name" value="Enolase-like_C_sf"/>
</dbReference>
<protein>
    <recommendedName>
        <fullName evidence="7">Fe2OG dioxygenase domain-containing protein</fullName>
    </recommendedName>
</protein>
<keyword evidence="4" id="KW-0560">Oxidoreductase</keyword>
<evidence type="ECO:0000256" key="3">
    <source>
        <dbReference type="ARBA" id="ARBA00022964"/>
    </source>
</evidence>
<dbReference type="AlphaFoldDB" id="F0Y8B5"/>
<dbReference type="OrthoDB" id="69177at2759"/>
<dbReference type="GO" id="GO:0016829">
    <property type="term" value="F:lyase activity"/>
    <property type="evidence" value="ECO:0007669"/>
    <property type="project" value="UniProtKB-KW"/>
</dbReference>
<dbReference type="InterPro" id="IPR034593">
    <property type="entry name" value="DgoD-like"/>
</dbReference>
<dbReference type="SUPFAM" id="SSF54826">
    <property type="entry name" value="Enolase N-terminal domain-like"/>
    <property type="match status" value="1"/>
</dbReference>
<dbReference type="SMART" id="SM00702">
    <property type="entry name" value="P4Hc"/>
    <property type="match status" value="1"/>
</dbReference>
<evidence type="ECO:0000256" key="5">
    <source>
        <dbReference type="ARBA" id="ARBA00023004"/>
    </source>
</evidence>
<dbReference type="GO" id="GO:0031418">
    <property type="term" value="F:L-ascorbic acid binding"/>
    <property type="evidence" value="ECO:0007669"/>
    <property type="project" value="InterPro"/>
</dbReference>
<dbReference type="Pfam" id="PF02746">
    <property type="entry name" value="MR_MLE_N"/>
    <property type="match status" value="1"/>
</dbReference>
<name>F0Y8B5_AURAN</name>
<dbReference type="NCBIfam" id="NF010624">
    <property type="entry name" value="PRK14017.1"/>
    <property type="match status" value="1"/>
</dbReference>
<evidence type="ECO:0000313" key="9">
    <source>
        <dbReference type="Proteomes" id="UP000002729"/>
    </source>
</evidence>
<dbReference type="PANTHER" id="PTHR48080">
    <property type="entry name" value="D-GALACTONATE DEHYDRATASE-RELATED"/>
    <property type="match status" value="1"/>
</dbReference>
<sequence length="640" mass="68358">MSGDVVASYELFKVPPRWLFLRVETQRGVVGWGEPNVEGFSDTVRTAVEELMRSVVGQDPSRIQYIWQKLFRQKFYGGGPILMSAMAGIDQALWDIAGKTFERARVYRWCGGDENSPEESAAEATRVLATSNYKQLKMNACSRMEYVDTEGAVAAAAARFKAVREAVGPGVGVGLDFHGRVKLPMAKKLMEALAPYDPLFFEEVLVRGQNPALHATVAHHTSVPLATGERMYTVEEFRDLLETRAVNILQPDCSHAGGISSLHTIARMAEAYEVSFAPHCPLGPIALAACLQVDATAVNFCFQETSLGIHYNGEGGMDLLDYVANKKAFDVDAEGYVATLAGPGLGVEIDEAAVRAAAVAGHAWADREWTLPDGTPTTCLGTPTRRRDKRVARVRDAARLLAALRSDDAWEARIRAESHGAPVSRLLSAHAWRGAFAPAEVAAVVALAGAHVARRGWQTTRHATHPTTDFSLHDAPHIWAVCAPIVAAVVLPALRAAFFAAGDPGAGAGLEVDDLFYVRYDADAPGAQTELEAHRDASLLSFSVAMSSPDDFVGGGTRFVGSGRVLRPEAAGDLVAHSGKVLHAGEAVTAGVRDILVGFVAVTGEAVNVNFLASPLVTAAREHPRLDVAIVNGALVATAL</sequence>
<dbReference type="eggNOG" id="ENOG502QRWW">
    <property type="taxonomic scope" value="Eukaryota"/>
</dbReference>
<dbReference type="GO" id="GO:0005506">
    <property type="term" value="F:iron ion binding"/>
    <property type="evidence" value="ECO:0007669"/>
    <property type="project" value="InterPro"/>
</dbReference>
<evidence type="ECO:0000256" key="4">
    <source>
        <dbReference type="ARBA" id="ARBA00023002"/>
    </source>
</evidence>
<dbReference type="EMBL" id="GL833127">
    <property type="protein sequence ID" value="EGB08575.1"/>
    <property type="molecule type" value="Genomic_DNA"/>
</dbReference>
<dbReference type="InterPro" id="IPR029065">
    <property type="entry name" value="Enolase_C-like"/>
</dbReference>
<evidence type="ECO:0000256" key="2">
    <source>
        <dbReference type="ARBA" id="ARBA00022723"/>
    </source>
</evidence>
<dbReference type="PANTHER" id="PTHR48080:SF2">
    <property type="entry name" value="D-GALACTONATE DEHYDRATASE"/>
    <property type="match status" value="1"/>
</dbReference>
<dbReference type="InterPro" id="IPR006620">
    <property type="entry name" value="Pro_4_hyd_alph"/>
</dbReference>
<dbReference type="Gene3D" id="3.30.390.10">
    <property type="entry name" value="Enolase-like, N-terminal domain"/>
    <property type="match status" value="1"/>
</dbReference>
<dbReference type="InterPro" id="IPR013342">
    <property type="entry name" value="Mandelate_racemase_C"/>
</dbReference>
<dbReference type="GO" id="GO:0051213">
    <property type="term" value="F:dioxygenase activity"/>
    <property type="evidence" value="ECO:0007669"/>
    <property type="project" value="UniProtKB-KW"/>
</dbReference>
<dbReference type="KEGG" id="aaf:AURANDRAFT_63938"/>
<dbReference type="SFLD" id="SFLDS00001">
    <property type="entry name" value="Enolase"/>
    <property type="match status" value="1"/>
</dbReference>
<dbReference type="Pfam" id="PF13378">
    <property type="entry name" value="MR_MLE_C"/>
    <property type="match status" value="1"/>
</dbReference>
<dbReference type="GeneID" id="20224583"/>
<dbReference type="InParanoid" id="F0Y8B5"/>
<keyword evidence="9" id="KW-1185">Reference proteome</keyword>
<keyword evidence="6" id="KW-0456">Lyase</keyword>
<dbReference type="InterPro" id="IPR005123">
    <property type="entry name" value="Oxoglu/Fe-dep_dioxygenase_dom"/>
</dbReference>
<evidence type="ECO:0000256" key="6">
    <source>
        <dbReference type="ARBA" id="ARBA00023239"/>
    </source>
</evidence>
<dbReference type="InterPro" id="IPR029017">
    <property type="entry name" value="Enolase-like_N"/>
</dbReference>
<keyword evidence="3" id="KW-0223">Dioxygenase</keyword>
<feature type="domain" description="Fe2OG dioxygenase" evidence="7">
    <location>
        <begin position="511"/>
        <end position="602"/>
    </location>
</feature>
<dbReference type="PROSITE" id="PS51471">
    <property type="entry name" value="FE2OG_OXY"/>
    <property type="match status" value="1"/>
</dbReference>
<dbReference type="Gene3D" id="2.60.120.620">
    <property type="entry name" value="q2cbj1_9rhob like domain"/>
    <property type="match status" value="1"/>
</dbReference>
<evidence type="ECO:0000256" key="1">
    <source>
        <dbReference type="ARBA" id="ARBA00001961"/>
    </source>
</evidence>
<dbReference type="SMART" id="SM00922">
    <property type="entry name" value="MR_MLE"/>
    <property type="match status" value="1"/>
</dbReference>
<organism evidence="9">
    <name type="scientific">Aureococcus anophagefferens</name>
    <name type="common">Harmful bloom alga</name>
    <dbReference type="NCBI Taxonomy" id="44056"/>
    <lineage>
        <taxon>Eukaryota</taxon>
        <taxon>Sar</taxon>
        <taxon>Stramenopiles</taxon>
        <taxon>Ochrophyta</taxon>
        <taxon>Pelagophyceae</taxon>
        <taxon>Pelagomonadales</taxon>
        <taxon>Pelagomonadaceae</taxon>
        <taxon>Aureococcus</taxon>
    </lineage>
</organism>
<evidence type="ECO:0000259" key="7">
    <source>
        <dbReference type="PROSITE" id="PS51471"/>
    </source>
</evidence>
<dbReference type="InterPro" id="IPR013341">
    <property type="entry name" value="Mandelate_racemase_N_dom"/>
</dbReference>
<proteinExistence type="predicted"/>
<keyword evidence="2" id="KW-0479">Metal-binding</keyword>
<evidence type="ECO:0000313" key="8">
    <source>
        <dbReference type="EMBL" id="EGB08575.1"/>
    </source>
</evidence>
<dbReference type="Proteomes" id="UP000002729">
    <property type="component" value="Unassembled WGS sequence"/>
</dbReference>
<dbReference type="RefSeq" id="XP_009036578.1">
    <property type="nucleotide sequence ID" value="XM_009038330.1"/>
</dbReference>
<accession>F0Y8B5</accession>
<gene>
    <name evidence="8" type="ORF">AURANDRAFT_63938</name>
</gene>
<comment type="cofactor">
    <cofactor evidence="1">
        <name>L-ascorbate</name>
        <dbReference type="ChEBI" id="CHEBI:38290"/>
    </cofactor>
</comment>
<dbReference type="GO" id="GO:0016705">
    <property type="term" value="F:oxidoreductase activity, acting on paired donors, with incorporation or reduction of molecular oxygen"/>
    <property type="evidence" value="ECO:0007669"/>
    <property type="project" value="InterPro"/>
</dbReference>
<reference evidence="8 9" key="1">
    <citation type="journal article" date="2011" name="Proc. Natl. Acad. Sci. U.S.A.">
        <title>Niche of harmful alga Aureococcus anophagefferens revealed through ecogenomics.</title>
        <authorList>
            <person name="Gobler C.J."/>
            <person name="Berry D.L."/>
            <person name="Dyhrman S.T."/>
            <person name="Wilhelm S.W."/>
            <person name="Salamov A."/>
            <person name="Lobanov A.V."/>
            <person name="Zhang Y."/>
            <person name="Collier J.L."/>
            <person name="Wurch L.L."/>
            <person name="Kustka A.B."/>
            <person name="Dill B.D."/>
            <person name="Shah M."/>
            <person name="VerBerkmoes N.C."/>
            <person name="Kuo A."/>
            <person name="Terry A."/>
            <person name="Pangilinan J."/>
            <person name="Lindquist E.A."/>
            <person name="Lucas S."/>
            <person name="Paulsen I.T."/>
            <person name="Hattenrath-Lehmann T.K."/>
            <person name="Talmage S.C."/>
            <person name="Walker E.A."/>
            <person name="Koch F."/>
            <person name="Burson A.M."/>
            <person name="Marcoval M.A."/>
            <person name="Tang Y.Z."/>
            <person name="Lecleir G.R."/>
            <person name="Coyne K.J."/>
            <person name="Berg G.M."/>
            <person name="Bertrand E.M."/>
            <person name="Saito M.A."/>
            <person name="Gladyshev V.N."/>
            <person name="Grigoriev I.V."/>
        </authorList>
    </citation>
    <scope>NUCLEOTIDE SEQUENCE [LARGE SCALE GENOMIC DNA]</scope>
    <source>
        <strain evidence="9">CCMP 1984</strain>
    </source>
</reference>
<dbReference type="SUPFAM" id="SSF51604">
    <property type="entry name" value="Enolase C-terminal domain-like"/>
    <property type="match status" value="1"/>
</dbReference>
<keyword evidence="5" id="KW-0408">Iron</keyword>